<proteinExistence type="predicted"/>
<evidence type="ECO:0000313" key="1">
    <source>
        <dbReference type="EMBL" id="KAJ8931930.1"/>
    </source>
</evidence>
<keyword evidence="2" id="KW-1185">Reference proteome</keyword>
<name>A0AAV8WZ75_9CUCU</name>
<dbReference type="Proteomes" id="UP001162156">
    <property type="component" value="Unassembled WGS sequence"/>
</dbReference>
<comment type="caution">
    <text evidence="1">The sequence shown here is derived from an EMBL/GenBank/DDBJ whole genome shotgun (WGS) entry which is preliminary data.</text>
</comment>
<organism evidence="1 2">
    <name type="scientific">Rhamnusium bicolor</name>
    <dbReference type="NCBI Taxonomy" id="1586634"/>
    <lineage>
        <taxon>Eukaryota</taxon>
        <taxon>Metazoa</taxon>
        <taxon>Ecdysozoa</taxon>
        <taxon>Arthropoda</taxon>
        <taxon>Hexapoda</taxon>
        <taxon>Insecta</taxon>
        <taxon>Pterygota</taxon>
        <taxon>Neoptera</taxon>
        <taxon>Endopterygota</taxon>
        <taxon>Coleoptera</taxon>
        <taxon>Polyphaga</taxon>
        <taxon>Cucujiformia</taxon>
        <taxon>Chrysomeloidea</taxon>
        <taxon>Cerambycidae</taxon>
        <taxon>Lepturinae</taxon>
        <taxon>Rhagiini</taxon>
        <taxon>Rhamnusium</taxon>
    </lineage>
</organism>
<gene>
    <name evidence="1" type="ORF">NQ314_015110</name>
</gene>
<sequence length="261" mass="30063">MVVSLLTRINIAMQRFQLLIRSALGRFPPDSDAFCLAGIESNGFLQLAPLKLPIKNIFEDSFLWAVPKHRRSIEKRLKRKFGHPEYVLKIMTPKTNLRTCNTSTCYKKVIEETKVIQETIQNHLKLEPVEKEVVVLYEGEKDDKSNIFEGKQIVEMKKSRPAWFSKNLLQQTTQTPATTSDLHAIKKVIEETKVIQETIQNHLKLEPVEKEVVVLYEGEKDDKSNIFEGKQIVEMKKSRPAWFSKNLLQQTTQTPATTIGK</sequence>
<dbReference type="EMBL" id="JANEYF010004205">
    <property type="protein sequence ID" value="KAJ8931930.1"/>
    <property type="molecule type" value="Genomic_DNA"/>
</dbReference>
<evidence type="ECO:0000313" key="2">
    <source>
        <dbReference type="Proteomes" id="UP001162156"/>
    </source>
</evidence>
<accession>A0AAV8WZ75</accession>
<protein>
    <submittedName>
        <fullName evidence="1">Uncharacterized protein</fullName>
    </submittedName>
</protein>
<dbReference type="AlphaFoldDB" id="A0AAV8WZ75"/>
<reference evidence="1" key="1">
    <citation type="journal article" date="2023" name="Insect Mol. Biol.">
        <title>Genome sequencing provides insights into the evolution of gene families encoding plant cell wall-degrading enzymes in longhorned beetles.</title>
        <authorList>
            <person name="Shin N.R."/>
            <person name="Okamura Y."/>
            <person name="Kirsch R."/>
            <person name="Pauchet Y."/>
        </authorList>
    </citation>
    <scope>NUCLEOTIDE SEQUENCE</scope>
    <source>
        <strain evidence="1">RBIC_L_NR</strain>
    </source>
</reference>